<evidence type="ECO:0000313" key="3">
    <source>
        <dbReference type="EMBL" id="MST68382.1"/>
    </source>
</evidence>
<feature type="domain" description="WCX" evidence="2">
    <location>
        <begin position="273"/>
        <end position="343"/>
    </location>
</feature>
<dbReference type="PANTHER" id="PTHR34580">
    <property type="match status" value="1"/>
</dbReference>
<dbReference type="PROSITE" id="PS52050">
    <property type="entry name" value="WYL"/>
    <property type="match status" value="1"/>
</dbReference>
<dbReference type="EMBL" id="VUNB01000002">
    <property type="protein sequence ID" value="MST68382.1"/>
    <property type="molecule type" value="Genomic_DNA"/>
</dbReference>
<dbReference type="PANTHER" id="PTHR34580:SF1">
    <property type="entry name" value="PROTEIN PAFC"/>
    <property type="match status" value="1"/>
</dbReference>
<dbReference type="InterPro" id="IPR051534">
    <property type="entry name" value="CBASS_pafABC_assoc_protein"/>
</dbReference>
<dbReference type="Pfam" id="PF13280">
    <property type="entry name" value="WYL"/>
    <property type="match status" value="1"/>
</dbReference>
<reference evidence="3" key="1">
    <citation type="submission" date="2019-09" db="EMBL/GenBank/DDBJ databases">
        <title>In-depth cultivation of the pig gut microbiome towards novel bacterial diversity and tailored functional studies.</title>
        <authorList>
            <person name="Wylensek D."/>
            <person name="Hitch T.C.A."/>
            <person name="Clavel T."/>
        </authorList>
    </citation>
    <scope>NUCLEOTIDE SEQUENCE</scope>
    <source>
        <strain evidence="3">RF-744-FAT-WT-3</strain>
    </source>
</reference>
<feature type="domain" description="WYL" evidence="1">
    <location>
        <begin position="164"/>
        <end position="234"/>
    </location>
</feature>
<comment type="caution">
    <text evidence="3">The sequence shown here is derived from an EMBL/GenBank/DDBJ whole genome shotgun (WGS) entry which is preliminary data.</text>
</comment>
<organism evidence="3">
    <name type="scientific">Baileyella intestinalis</name>
    <dbReference type="NCBI Taxonomy" id="2606709"/>
    <lineage>
        <taxon>Bacteria</taxon>
        <taxon>Bacillati</taxon>
        <taxon>Bacillota</taxon>
        <taxon>Clostridia</taxon>
        <taxon>Peptostreptococcales</taxon>
        <taxon>Anaerovoracaceae</taxon>
        <taxon>Baileyella</taxon>
    </lineage>
</organism>
<dbReference type="InterPro" id="IPR057727">
    <property type="entry name" value="WCX_dom"/>
</dbReference>
<dbReference type="InterPro" id="IPR026881">
    <property type="entry name" value="WYL_dom"/>
</dbReference>
<dbReference type="Pfam" id="PF25583">
    <property type="entry name" value="WCX"/>
    <property type="match status" value="1"/>
</dbReference>
<dbReference type="AlphaFoldDB" id="A0A6A8M4V1"/>
<proteinExistence type="predicted"/>
<evidence type="ECO:0000259" key="1">
    <source>
        <dbReference type="Pfam" id="PF13280"/>
    </source>
</evidence>
<evidence type="ECO:0000259" key="2">
    <source>
        <dbReference type="Pfam" id="PF25583"/>
    </source>
</evidence>
<name>A0A6A8M4V1_9FIRM</name>
<accession>A0A6A8M4V1</accession>
<protein>
    <submittedName>
        <fullName evidence="3">WYL domain-containing protein</fullName>
    </submittedName>
</protein>
<sequence>MGKKKNDVYCSDELSPELHKKNAQKVKLVRLLEILKQETDEDHPRTTFQFCEDLLELGITCDRRTLKKDMDTLSDNGYDICHTFVGHEKAYYYKDRSLSNPEIKILMDAVRAATFITEKESSELIQRLAEMAGSHKAIILQESMTCSNTKKHSNEEVLYSIDCLQEAISRRKRVTFYYFSLDLDGNRQFHHDHALYIVDPLALILDHENYYLMGYSLNKNELRNYRIDRMVDVRLMRDEEGRRVSICPDAEAALSYISTYREQVFSMFMGKAERVTLEFQNSLKMLGVVYDRFGENIRIEKTVRDTLTVTVDVQISPAFFGWLFQFSDQMKVLSPAKVVEEYEYRAALVCGIEPRVLRRLKAEK</sequence>
<dbReference type="RefSeq" id="WP_154571863.1">
    <property type="nucleotide sequence ID" value="NZ_DBEZJY010000016.1"/>
</dbReference>
<gene>
    <name evidence="3" type="ORF">FYJ66_02090</name>
</gene>